<accession>A0A4U0S647</accession>
<dbReference type="RefSeq" id="WP_136730876.1">
    <property type="nucleotide sequence ID" value="NZ_SUMC01000172.1"/>
</dbReference>
<sequence length="66" mass="7388">MTTTTARWVRVASHGGETVPRPVDAPIFEALARRWATAGRLVPGQDDREWTTLAGHCPWPDRYDQG</sequence>
<proteinExistence type="predicted"/>
<dbReference type="Proteomes" id="UP000305778">
    <property type="component" value="Unassembled WGS sequence"/>
</dbReference>
<comment type="caution">
    <text evidence="1">The sequence shown here is derived from an EMBL/GenBank/DDBJ whole genome shotgun (WGS) entry which is preliminary data.</text>
</comment>
<evidence type="ECO:0000313" key="2">
    <source>
        <dbReference type="Proteomes" id="UP000305778"/>
    </source>
</evidence>
<dbReference type="EMBL" id="SUMC01000172">
    <property type="protein sequence ID" value="TJZ95874.1"/>
    <property type="molecule type" value="Genomic_DNA"/>
</dbReference>
<dbReference type="OrthoDB" id="4238817at2"/>
<reference evidence="1 2" key="1">
    <citation type="submission" date="2019-04" db="EMBL/GenBank/DDBJ databases">
        <title>Streptomyces oryziradicis sp. nov., a novel actinomycete isolated from rhizosphere soil of rice (Oryza sativa L.).</title>
        <authorList>
            <person name="Li C."/>
        </authorList>
    </citation>
    <scope>NUCLEOTIDE SEQUENCE [LARGE SCALE GENOMIC DNA]</scope>
    <source>
        <strain evidence="1 2">NEAU-C40</strain>
    </source>
</reference>
<organism evidence="1 2">
    <name type="scientific">Actinacidiphila oryziradicis</name>
    <dbReference type="NCBI Taxonomy" id="2571141"/>
    <lineage>
        <taxon>Bacteria</taxon>
        <taxon>Bacillati</taxon>
        <taxon>Actinomycetota</taxon>
        <taxon>Actinomycetes</taxon>
        <taxon>Kitasatosporales</taxon>
        <taxon>Streptomycetaceae</taxon>
        <taxon>Actinacidiphila</taxon>
    </lineage>
</organism>
<gene>
    <name evidence="1" type="ORF">FCI23_51640</name>
</gene>
<name>A0A4U0S647_9ACTN</name>
<dbReference type="AlphaFoldDB" id="A0A4U0S647"/>
<keyword evidence="2" id="KW-1185">Reference proteome</keyword>
<evidence type="ECO:0000313" key="1">
    <source>
        <dbReference type="EMBL" id="TJZ95874.1"/>
    </source>
</evidence>
<protein>
    <submittedName>
        <fullName evidence="1">Uncharacterized protein</fullName>
    </submittedName>
</protein>